<keyword evidence="3" id="KW-1185">Reference proteome</keyword>
<feature type="region of interest" description="Disordered" evidence="1">
    <location>
        <begin position="66"/>
        <end position="85"/>
    </location>
</feature>
<comment type="caution">
    <text evidence="2">The sequence shown here is derived from an EMBL/GenBank/DDBJ whole genome shotgun (WGS) entry which is preliminary data.</text>
</comment>
<reference evidence="2" key="2">
    <citation type="submission" date="2023-05" db="EMBL/GenBank/DDBJ databases">
        <authorList>
            <person name="Schelkunov M.I."/>
        </authorList>
    </citation>
    <scope>NUCLEOTIDE SEQUENCE</scope>
    <source>
        <strain evidence="2">Hsosn_3</strain>
        <tissue evidence="2">Leaf</tissue>
    </source>
</reference>
<dbReference type="EMBL" id="JAUIZM010000002">
    <property type="protein sequence ID" value="KAK1396809.1"/>
    <property type="molecule type" value="Genomic_DNA"/>
</dbReference>
<evidence type="ECO:0000313" key="2">
    <source>
        <dbReference type="EMBL" id="KAK1396809.1"/>
    </source>
</evidence>
<proteinExistence type="predicted"/>
<feature type="compositionally biased region" description="Low complexity" evidence="1">
    <location>
        <begin position="10"/>
        <end position="22"/>
    </location>
</feature>
<reference evidence="2" key="1">
    <citation type="submission" date="2023-02" db="EMBL/GenBank/DDBJ databases">
        <title>Genome of toxic invasive species Heracleum sosnowskyi carries increased number of genes despite the absence of recent whole-genome duplications.</title>
        <authorList>
            <person name="Schelkunov M."/>
            <person name="Shtratnikova V."/>
            <person name="Makarenko M."/>
            <person name="Klepikova A."/>
            <person name="Omelchenko D."/>
            <person name="Novikova G."/>
            <person name="Obukhova E."/>
            <person name="Bogdanov V."/>
            <person name="Penin A."/>
            <person name="Logacheva M."/>
        </authorList>
    </citation>
    <scope>NUCLEOTIDE SEQUENCE</scope>
    <source>
        <strain evidence="2">Hsosn_3</strain>
        <tissue evidence="2">Leaf</tissue>
    </source>
</reference>
<dbReference type="Proteomes" id="UP001237642">
    <property type="component" value="Unassembled WGS sequence"/>
</dbReference>
<organism evidence="2 3">
    <name type="scientific">Heracleum sosnowskyi</name>
    <dbReference type="NCBI Taxonomy" id="360622"/>
    <lineage>
        <taxon>Eukaryota</taxon>
        <taxon>Viridiplantae</taxon>
        <taxon>Streptophyta</taxon>
        <taxon>Embryophyta</taxon>
        <taxon>Tracheophyta</taxon>
        <taxon>Spermatophyta</taxon>
        <taxon>Magnoliopsida</taxon>
        <taxon>eudicotyledons</taxon>
        <taxon>Gunneridae</taxon>
        <taxon>Pentapetalae</taxon>
        <taxon>asterids</taxon>
        <taxon>campanulids</taxon>
        <taxon>Apiales</taxon>
        <taxon>Apiaceae</taxon>
        <taxon>Apioideae</taxon>
        <taxon>apioid superclade</taxon>
        <taxon>Tordylieae</taxon>
        <taxon>Tordyliinae</taxon>
        <taxon>Heracleum</taxon>
    </lineage>
</organism>
<gene>
    <name evidence="2" type="ORF">POM88_006672</name>
</gene>
<accession>A0AAD8J4P7</accession>
<evidence type="ECO:0000256" key="1">
    <source>
        <dbReference type="SAM" id="MobiDB-lite"/>
    </source>
</evidence>
<dbReference type="AlphaFoldDB" id="A0AAD8J4P7"/>
<feature type="region of interest" description="Disordered" evidence="1">
    <location>
        <begin position="1"/>
        <end position="26"/>
    </location>
</feature>
<name>A0AAD8J4P7_9APIA</name>
<evidence type="ECO:0000313" key="3">
    <source>
        <dbReference type="Proteomes" id="UP001237642"/>
    </source>
</evidence>
<protein>
    <submittedName>
        <fullName evidence="2">Uncharacterized protein</fullName>
    </submittedName>
</protein>
<sequence>MDKTGRKHLPLGPVSPSSVPSGTSNVIENSQSYLTPSQRRLSFVNLNGNHDPFVSHTTSQITQNKHGVASNSSGCANISGNGQDYLTPSQRRLRSVNLSGITTSGPVSRAIQRKPTTTTNVTPF</sequence>